<name>A0A0K8RKC3_IXORI</name>
<reference evidence="2" key="1">
    <citation type="submission" date="2012-12" db="EMBL/GenBank/DDBJ databases">
        <title>Identification and characterization of a phenylalanine ammonia-lyase gene family in Isatis indigotica Fort.</title>
        <authorList>
            <person name="Liu Q."/>
            <person name="Chen J."/>
            <person name="Zhou X."/>
            <person name="Di P."/>
            <person name="Xiao Y."/>
            <person name="Xuan H."/>
            <person name="Zhang L."/>
            <person name="Chen W."/>
        </authorList>
    </citation>
    <scope>NUCLEOTIDE SEQUENCE</scope>
    <source>
        <tissue evidence="2">Salivary gland</tissue>
    </source>
</reference>
<sequence>MLHIFSYFCWLGFLKIFSKVEATGFVCFRRRKISILKRKRTKFNYFLDCLSHLFDQKVICGSYPLERFKNEQTNK</sequence>
<evidence type="ECO:0000313" key="2">
    <source>
        <dbReference type="EMBL" id="JAA71536.1"/>
    </source>
</evidence>
<protein>
    <recommendedName>
        <fullName evidence="3">Secreted protein</fullName>
    </recommendedName>
</protein>
<accession>A0A0K8RKC3</accession>
<organism evidence="2">
    <name type="scientific">Ixodes ricinus</name>
    <name type="common">Common tick</name>
    <name type="synonym">Acarus ricinus</name>
    <dbReference type="NCBI Taxonomy" id="34613"/>
    <lineage>
        <taxon>Eukaryota</taxon>
        <taxon>Metazoa</taxon>
        <taxon>Ecdysozoa</taxon>
        <taxon>Arthropoda</taxon>
        <taxon>Chelicerata</taxon>
        <taxon>Arachnida</taxon>
        <taxon>Acari</taxon>
        <taxon>Parasitiformes</taxon>
        <taxon>Ixodida</taxon>
        <taxon>Ixodoidea</taxon>
        <taxon>Ixodidae</taxon>
        <taxon>Ixodinae</taxon>
        <taxon>Ixodes</taxon>
    </lineage>
</organism>
<keyword evidence="1" id="KW-0732">Signal</keyword>
<feature type="signal peptide" evidence="1">
    <location>
        <begin position="1"/>
        <end position="22"/>
    </location>
</feature>
<evidence type="ECO:0008006" key="3">
    <source>
        <dbReference type="Google" id="ProtNLM"/>
    </source>
</evidence>
<proteinExistence type="evidence at transcript level"/>
<evidence type="ECO:0000256" key="1">
    <source>
        <dbReference type="SAM" id="SignalP"/>
    </source>
</evidence>
<feature type="chain" id="PRO_5005518431" description="Secreted protein" evidence="1">
    <location>
        <begin position="23"/>
        <end position="75"/>
    </location>
</feature>
<dbReference type="EMBL" id="GADI01002272">
    <property type="protein sequence ID" value="JAA71536.1"/>
    <property type="molecule type" value="mRNA"/>
</dbReference>
<dbReference type="AlphaFoldDB" id="A0A0K8RKC3"/>